<evidence type="ECO:0000313" key="2">
    <source>
        <dbReference type="EMBL" id="MES1929440.1"/>
    </source>
</evidence>
<evidence type="ECO:0000313" key="3">
    <source>
        <dbReference type="Proteomes" id="UP001460888"/>
    </source>
</evidence>
<gene>
    <name evidence="2" type="ORF">SADO_09287</name>
</gene>
<keyword evidence="1" id="KW-0472">Membrane</keyword>
<feature type="transmembrane region" description="Helical" evidence="1">
    <location>
        <begin position="171"/>
        <end position="190"/>
    </location>
</feature>
<dbReference type="EMBL" id="APND01000002">
    <property type="protein sequence ID" value="MES1929440.1"/>
    <property type="molecule type" value="Genomic_DNA"/>
</dbReference>
<dbReference type="RefSeq" id="WP_353110927.1">
    <property type="nucleotide sequence ID" value="NZ_APND01000002.1"/>
</dbReference>
<evidence type="ECO:0008006" key="4">
    <source>
        <dbReference type="Google" id="ProtNLM"/>
    </source>
</evidence>
<proteinExistence type="predicted"/>
<feature type="transmembrane region" description="Helical" evidence="1">
    <location>
        <begin position="52"/>
        <end position="71"/>
    </location>
</feature>
<dbReference type="Proteomes" id="UP001460888">
    <property type="component" value="Unassembled WGS sequence"/>
</dbReference>
<keyword evidence="1" id="KW-1133">Transmembrane helix</keyword>
<feature type="transmembrane region" description="Helical" evidence="1">
    <location>
        <begin position="78"/>
        <end position="94"/>
    </location>
</feature>
<sequence>MNNSNATLLPRWLWLAVPVVVYFGHYVARAVFSNPVYDTWFRHESGVTETATVALLALSLVAGLYVTRWAWRQGDRALTVFFAIFALGCLYFGGEEASWGQHWFGWATPEEWRALNNQAETNLHNSNALAGSLLDQLPRNLMTVGMLIGGAILPLVRRVRGTAYAPGSFRYWIMPGIACVAIGFIAPLSSVPEKIFEAVFGDVPFPFDIDAGEVKELMFALFLALYIAEVIARIRVWQKSSSQRH</sequence>
<name>A0ABV2B0L4_9GAMM</name>
<evidence type="ECO:0000256" key="1">
    <source>
        <dbReference type="SAM" id="Phobius"/>
    </source>
</evidence>
<protein>
    <recommendedName>
        <fullName evidence="4">MFS transporter</fullName>
    </recommendedName>
</protein>
<accession>A0ABV2B0L4</accession>
<reference evidence="2 3" key="1">
    <citation type="submission" date="2013-03" db="EMBL/GenBank/DDBJ databases">
        <title>Salinisphaera dokdonensis CL-ES53 Genome Sequencing.</title>
        <authorList>
            <person name="Li C."/>
            <person name="Lai Q."/>
            <person name="Shao Z."/>
        </authorList>
    </citation>
    <scope>NUCLEOTIDE SEQUENCE [LARGE SCALE GENOMIC DNA]</scope>
    <source>
        <strain evidence="2 3">CL-ES53</strain>
    </source>
</reference>
<keyword evidence="3" id="KW-1185">Reference proteome</keyword>
<comment type="caution">
    <text evidence="2">The sequence shown here is derived from an EMBL/GenBank/DDBJ whole genome shotgun (WGS) entry which is preliminary data.</text>
</comment>
<feature type="transmembrane region" description="Helical" evidence="1">
    <location>
        <begin position="12"/>
        <end position="32"/>
    </location>
</feature>
<keyword evidence="1" id="KW-0812">Transmembrane</keyword>
<feature type="transmembrane region" description="Helical" evidence="1">
    <location>
        <begin position="141"/>
        <end position="159"/>
    </location>
</feature>
<organism evidence="2 3">
    <name type="scientific">Salinisphaera dokdonensis CL-ES53</name>
    <dbReference type="NCBI Taxonomy" id="1304272"/>
    <lineage>
        <taxon>Bacteria</taxon>
        <taxon>Pseudomonadati</taxon>
        <taxon>Pseudomonadota</taxon>
        <taxon>Gammaproteobacteria</taxon>
        <taxon>Salinisphaerales</taxon>
        <taxon>Salinisphaeraceae</taxon>
        <taxon>Salinisphaera</taxon>
    </lineage>
</organism>
<feature type="transmembrane region" description="Helical" evidence="1">
    <location>
        <begin position="217"/>
        <end position="236"/>
    </location>
</feature>